<sequence>MEVRTATKTVLFRTNLRKIDTRFPPADRRALGLSCLAHEPWAMTLKDTGSRLLCGALWTDYKTHSNGVNAPEPAYQRPEDSKRLGERGSAGAKGRHLVVPYIRHL</sequence>
<protein>
    <submittedName>
        <fullName evidence="3">Uncharacterized protein</fullName>
    </submittedName>
</protein>
<evidence type="ECO:0000256" key="1">
    <source>
        <dbReference type="SAM" id="MobiDB-lite"/>
    </source>
</evidence>
<feature type="region of interest" description="Disordered" evidence="1">
    <location>
        <begin position="67"/>
        <end position="91"/>
    </location>
</feature>
<evidence type="ECO:0000313" key="2">
    <source>
        <dbReference type="EMBL" id="KAJ3581034.1"/>
    </source>
</evidence>
<feature type="compositionally biased region" description="Basic and acidic residues" evidence="1">
    <location>
        <begin position="77"/>
        <end position="86"/>
    </location>
</feature>
<gene>
    <name evidence="2" type="ORF">NHX12_017130</name>
    <name evidence="3" type="ORF">NHX12_021597</name>
</gene>
<proteinExistence type="predicted"/>
<evidence type="ECO:0000313" key="4">
    <source>
        <dbReference type="Proteomes" id="UP001148018"/>
    </source>
</evidence>
<dbReference type="AlphaFoldDB" id="A0A9Q0EW13"/>
<evidence type="ECO:0000313" key="3">
    <source>
        <dbReference type="EMBL" id="KAJ3611582.1"/>
    </source>
</evidence>
<accession>A0A9Q0EW13</accession>
<keyword evidence="4" id="KW-1185">Reference proteome</keyword>
<dbReference type="Proteomes" id="UP001148018">
    <property type="component" value="Unassembled WGS sequence"/>
</dbReference>
<dbReference type="EMBL" id="JANIIK010003982">
    <property type="protein sequence ID" value="KAJ3581034.1"/>
    <property type="molecule type" value="Genomic_DNA"/>
</dbReference>
<comment type="caution">
    <text evidence="3">The sequence shown here is derived from an EMBL/GenBank/DDBJ whole genome shotgun (WGS) entry which is preliminary data.</text>
</comment>
<name>A0A9Q0EW13_9TELE</name>
<organism evidence="3 4">
    <name type="scientific">Muraenolepis orangiensis</name>
    <name type="common">Patagonian moray cod</name>
    <dbReference type="NCBI Taxonomy" id="630683"/>
    <lineage>
        <taxon>Eukaryota</taxon>
        <taxon>Metazoa</taxon>
        <taxon>Chordata</taxon>
        <taxon>Craniata</taxon>
        <taxon>Vertebrata</taxon>
        <taxon>Euteleostomi</taxon>
        <taxon>Actinopterygii</taxon>
        <taxon>Neopterygii</taxon>
        <taxon>Teleostei</taxon>
        <taxon>Neoteleostei</taxon>
        <taxon>Acanthomorphata</taxon>
        <taxon>Zeiogadaria</taxon>
        <taxon>Gadariae</taxon>
        <taxon>Gadiformes</taxon>
        <taxon>Muraenolepidoidei</taxon>
        <taxon>Muraenolepididae</taxon>
        <taxon>Muraenolepis</taxon>
    </lineage>
</organism>
<reference evidence="3" key="1">
    <citation type="submission" date="2022-07" db="EMBL/GenBank/DDBJ databases">
        <title>Chromosome-level genome of Muraenolepis orangiensis.</title>
        <authorList>
            <person name="Kim J."/>
        </authorList>
    </citation>
    <scope>NUCLEOTIDE SEQUENCE</scope>
    <source>
        <strain evidence="3">KU_S4_2022</strain>
        <tissue evidence="3">Muscle</tissue>
    </source>
</reference>
<dbReference type="EMBL" id="JANIIK010000037">
    <property type="protein sequence ID" value="KAJ3611582.1"/>
    <property type="molecule type" value="Genomic_DNA"/>
</dbReference>